<keyword evidence="2" id="KW-0812">Transmembrane</keyword>
<feature type="transmembrane region" description="Helical" evidence="2">
    <location>
        <begin position="6"/>
        <end position="29"/>
    </location>
</feature>
<reference evidence="3" key="1">
    <citation type="submission" date="2021-10" db="EMBL/GenBank/DDBJ databases">
        <title>De novo Genome Assembly of Clathrus columnatus (Basidiomycota, Fungi) Using Illumina and Nanopore Sequence Data.</title>
        <authorList>
            <person name="Ogiso-Tanaka E."/>
            <person name="Itagaki H."/>
            <person name="Hosoya T."/>
            <person name="Hosaka K."/>
        </authorList>
    </citation>
    <scope>NUCLEOTIDE SEQUENCE</scope>
    <source>
        <strain evidence="3">MO-923</strain>
    </source>
</reference>
<comment type="caution">
    <text evidence="3">The sequence shown here is derived from an EMBL/GenBank/DDBJ whole genome shotgun (WGS) entry which is preliminary data.</text>
</comment>
<dbReference type="EMBL" id="BPWL01000002">
    <property type="protein sequence ID" value="GJJ07913.1"/>
    <property type="molecule type" value="Genomic_DNA"/>
</dbReference>
<feature type="compositionally biased region" description="Polar residues" evidence="1">
    <location>
        <begin position="127"/>
        <end position="136"/>
    </location>
</feature>
<gene>
    <name evidence="3" type="ORF">Clacol_002119</name>
</gene>
<keyword evidence="2" id="KW-0472">Membrane</keyword>
<feature type="compositionally biased region" description="Low complexity" evidence="1">
    <location>
        <begin position="94"/>
        <end position="106"/>
    </location>
</feature>
<sequence length="226" mass="25300">MWTVEVKIPVLLILIAILFGLGVYVWTIWMSTADGTERSHITVQFPESPSPTPADLWVTEKEENLLIRTGSETSFSLDGEHTIPMELTTIFCAPSSPTPSRSTYSTMEEESPGRGSFADGEKPMDLSPTSSAPSTQARRKSIFLPNNGPLDGPITHLFTATNLPITVTIDEFFTLQELESQNVVLKGVGLLKYRAVQWRLRFYARRLGMEGAGRFIVHRNKRRRIS</sequence>
<feature type="region of interest" description="Disordered" evidence="1">
    <location>
        <begin position="93"/>
        <end position="137"/>
    </location>
</feature>
<protein>
    <submittedName>
        <fullName evidence="3">Uncharacterized protein</fullName>
    </submittedName>
</protein>
<organism evidence="3 4">
    <name type="scientific">Clathrus columnatus</name>
    <dbReference type="NCBI Taxonomy" id="1419009"/>
    <lineage>
        <taxon>Eukaryota</taxon>
        <taxon>Fungi</taxon>
        <taxon>Dikarya</taxon>
        <taxon>Basidiomycota</taxon>
        <taxon>Agaricomycotina</taxon>
        <taxon>Agaricomycetes</taxon>
        <taxon>Phallomycetidae</taxon>
        <taxon>Phallales</taxon>
        <taxon>Clathraceae</taxon>
        <taxon>Clathrus</taxon>
    </lineage>
</organism>
<dbReference type="Proteomes" id="UP001050691">
    <property type="component" value="Unassembled WGS sequence"/>
</dbReference>
<dbReference type="AlphaFoldDB" id="A0AAV5A3X5"/>
<evidence type="ECO:0000313" key="4">
    <source>
        <dbReference type="Proteomes" id="UP001050691"/>
    </source>
</evidence>
<accession>A0AAV5A3X5</accession>
<keyword evidence="4" id="KW-1185">Reference proteome</keyword>
<evidence type="ECO:0000256" key="2">
    <source>
        <dbReference type="SAM" id="Phobius"/>
    </source>
</evidence>
<proteinExistence type="predicted"/>
<name>A0AAV5A3X5_9AGAM</name>
<evidence type="ECO:0000256" key="1">
    <source>
        <dbReference type="SAM" id="MobiDB-lite"/>
    </source>
</evidence>
<keyword evidence="2" id="KW-1133">Transmembrane helix</keyword>
<evidence type="ECO:0000313" key="3">
    <source>
        <dbReference type="EMBL" id="GJJ07913.1"/>
    </source>
</evidence>